<accession>A0ABU7C469</accession>
<reference evidence="1 2" key="1">
    <citation type="submission" date="2021-07" db="EMBL/GenBank/DDBJ databases">
        <authorList>
            <person name="Palmer J.M."/>
        </authorList>
    </citation>
    <scope>NUCLEOTIDE SEQUENCE [LARGE SCALE GENOMIC DNA]</scope>
    <source>
        <strain evidence="1 2">AT_MEX2019</strain>
        <tissue evidence="1">Muscle</tissue>
    </source>
</reference>
<evidence type="ECO:0000313" key="1">
    <source>
        <dbReference type="EMBL" id="MED6257516.1"/>
    </source>
</evidence>
<proteinExistence type="predicted"/>
<organism evidence="1 2">
    <name type="scientific">Ataeniobius toweri</name>
    <dbReference type="NCBI Taxonomy" id="208326"/>
    <lineage>
        <taxon>Eukaryota</taxon>
        <taxon>Metazoa</taxon>
        <taxon>Chordata</taxon>
        <taxon>Craniata</taxon>
        <taxon>Vertebrata</taxon>
        <taxon>Euteleostomi</taxon>
        <taxon>Actinopterygii</taxon>
        <taxon>Neopterygii</taxon>
        <taxon>Teleostei</taxon>
        <taxon>Neoteleostei</taxon>
        <taxon>Acanthomorphata</taxon>
        <taxon>Ovalentaria</taxon>
        <taxon>Atherinomorphae</taxon>
        <taxon>Cyprinodontiformes</taxon>
        <taxon>Goodeidae</taxon>
        <taxon>Ataeniobius</taxon>
    </lineage>
</organism>
<protein>
    <submittedName>
        <fullName evidence="1">Uncharacterized protein</fullName>
    </submittedName>
</protein>
<evidence type="ECO:0000313" key="2">
    <source>
        <dbReference type="Proteomes" id="UP001345963"/>
    </source>
</evidence>
<gene>
    <name evidence="1" type="ORF">ATANTOWER_025756</name>
</gene>
<dbReference type="EMBL" id="JAHUTI010079277">
    <property type="protein sequence ID" value="MED6257516.1"/>
    <property type="molecule type" value="Genomic_DNA"/>
</dbReference>
<dbReference type="Proteomes" id="UP001345963">
    <property type="component" value="Unassembled WGS sequence"/>
</dbReference>
<comment type="caution">
    <text evidence="1">The sequence shown here is derived from an EMBL/GenBank/DDBJ whole genome shotgun (WGS) entry which is preliminary data.</text>
</comment>
<name>A0ABU7C469_9TELE</name>
<sequence length="166" mass="19277">MTEQMQIVILKYNSNCVKVMNYCFYYPFIMMPLHSEVEEKQYTPKRDICNLTSWRHANPQHIKLHQVLLCCLLQLGGIFYLLTFSHCLIPITHQSTPDPPFKPPGNLLLTQKYNRIILYCAIMGNVGCSSSKGMGKWTHADTHRGKKHKIIKIRTRDRTVREKVAA</sequence>
<keyword evidence="2" id="KW-1185">Reference proteome</keyword>